<accession>A0ABQ9F504</accession>
<evidence type="ECO:0000313" key="11">
    <source>
        <dbReference type="Proteomes" id="UP001217089"/>
    </source>
</evidence>
<evidence type="ECO:0000313" key="10">
    <source>
        <dbReference type="EMBL" id="KAJ8312442.1"/>
    </source>
</evidence>
<evidence type="ECO:0000256" key="4">
    <source>
        <dbReference type="ARBA" id="ARBA00022898"/>
    </source>
</evidence>
<keyword evidence="4" id="KW-0663">Pyridoxal phosphate</keyword>
<keyword evidence="11" id="KW-1185">Reference proteome</keyword>
<dbReference type="EMBL" id="JARBDR010000440">
    <property type="protein sequence ID" value="KAJ8312442.1"/>
    <property type="molecule type" value="Genomic_DNA"/>
</dbReference>
<evidence type="ECO:0000256" key="1">
    <source>
        <dbReference type="ARBA" id="ARBA00001933"/>
    </source>
</evidence>
<organism evidence="10 11">
    <name type="scientific">Tegillarca granosa</name>
    <name type="common">Malaysian cockle</name>
    <name type="synonym">Anadara granosa</name>
    <dbReference type="NCBI Taxonomy" id="220873"/>
    <lineage>
        <taxon>Eukaryota</taxon>
        <taxon>Metazoa</taxon>
        <taxon>Spiralia</taxon>
        <taxon>Lophotrochozoa</taxon>
        <taxon>Mollusca</taxon>
        <taxon>Bivalvia</taxon>
        <taxon>Autobranchia</taxon>
        <taxon>Pteriomorphia</taxon>
        <taxon>Arcoida</taxon>
        <taxon>Arcoidea</taxon>
        <taxon>Arcidae</taxon>
        <taxon>Tegillarca</taxon>
    </lineage>
</organism>
<evidence type="ECO:0000256" key="6">
    <source>
        <dbReference type="ARBA" id="ARBA00041766"/>
    </source>
</evidence>
<dbReference type="InterPro" id="IPR050147">
    <property type="entry name" value="Ser/Thr_Dehydratase"/>
</dbReference>
<evidence type="ECO:0000256" key="2">
    <source>
        <dbReference type="ARBA" id="ARBA00010869"/>
    </source>
</evidence>
<dbReference type="SUPFAM" id="SSF53686">
    <property type="entry name" value="Tryptophan synthase beta subunit-like PLP-dependent enzymes"/>
    <property type="match status" value="1"/>
</dbReference>
<evidence type="ECO:0000256" key="3">
    <source>
        <dbReference type="ARBA" id="ARBA00012093"/>
    </source>
</evidence>
<dbReference type="Gene3D" id="3.40.50.1100">
    <property type="match status" value="2"/>
</dbReference>
<dbReference type="InterPro" id="IPR001926">
    <property type="entry name" value="TrpB-like_PALP"/>
</dbReference>
<comment type="cofactor">
    <cofactor evidence="1">
        <name>pyridoxal 5'-phosphate</name>
        <dbReference type="ChEBI" id="CHEBI:597326"/>
    </cofactor>
</comment>
<dbReference type="EC" id="4.3.1.17" evidence="3"/>
<feature type="domain" description="Tryptophan synthase beta chain-like PALP" evidence="9">
    <location>
        <begin position="13"/>
        <end position="105"/>
    </location>
</feature>
<sequence>MNEISYKENKDQLYVVTPTIHSYPMSKHAGFNVYLKLENLQKPGSFKIRGSEAVYKKAIQNGYHKITCASAGNAGITSAYVANQLGVPITVVMPVTTPQDTLNKISEQSIKIT</sequence>
<gene>
    <name evidence="10" type="ORF">KUTeg_009815</name>
</gene>
<dbReference type="PANTHER" id="PTHR48078">
    <property type="entry name" value="THREONINE DEHYDRATASE, MITOCHONDRIAL-RELATED"/>
    <property type="match status" value="1"/>
</dbReference>
<name>A0ABQ9F504_TEGGR</name>
<dbReference type="Pfam" id="PF00291">
    <property type="entry name" value="PALP"/>
    <property type="match status" value="1"/>
</dbReference>
<dbReference type="InterPro" id="IPR036052">
    <property type="entry name" value="TrpB-like_PALP_sf"/>
</dbReference>
<evidence type="ECO:0000256" key="5">
    <source>
        <dbReference type="ARBA" id="ARBA00023239"/>
    </source>
</evidence>
<reference evidence="10 11" key="1">
    <citation type="submission" date="2022-12" db="EMBL/GenBank/DDBJ databases">
        <title>Chromosome-level genome of Tegillarca granosa.</title>
        <authorList>
            <person name="Kim J."/>
        </authorList>
    </citation>
    <scope>NUCLEOTIDE SEQUENCE [LARGE SCALE GENOMIC DNA]</scope>
    <source>
        <strain evidence="10">Teg-2019</strain>
        <tissue evidence="10">Adductor muscle</tissue>
    </source>
</reference>
<proteinExistence type="inferred from homology"/>
<evidence type="ECO:0000259" key="9">
    <source>
        <dbReference type="Pfam" id="PF00291"/>
    </source>
</evidence>
<dbReference type="Proteomes" id="UP001217089">
    <property type="component" value="Unassembled WGS sequence"/>
</dbReference>
<evidence type="ECO:0000256" key="8">
    <source>
        <dbReference type="ARBA" id="ARBA00049406"/>
    </source>
</evidence>
<comment type="similarity">
    <text evidence="2">Belongs to the serine/threonine dehydratase family.</text>
</comment>
<evidence type="ECO:0000256" key="7">
    <source>
        <dbReference type="ARBA" id="ARBA00042605"/>
    </source>
</evidence>
<protein>
    <recommendedName>
        <fullName evidence="3">L-serine ammonia-lyase</fullName>
        <ecNumber evidence="3">4.3.1.17</ecNumber>
    </recommendedName>
    <alternativeName>
        <fullName evidence="6">L-serine deaminase</fullName>
    </alternativeName>
    <alternativeName>
        <fullName evidence="7">L-threonine dehydratase</fullName>
    </alternativeName>
</protein>
<comment type="catalytic activity">
    <reaction evidence="8">
        <text>L-serine = pyruvate + NH4(+)</text>
        <dbReference type="Rhea" id="RHEA:19169"/>
        <dbReference type="ChEBI" id="CHEBI:15361"/>
        <dbReference type="ChEBI" id="CHEBI:28938"/>
        <dbReference type="ChEBI" id="CHEBI:33384"/>
        <dbReference type="EC" id="4.3.1.17"/>
    </reaction>
</comment>
<comment type="caution">
    <text evidence="10">The sequence shown here is derived from an EMBL/GenBank/DDBJ whole genome shotgun (WGS) entry which is preliminary data.</text>
</comment>
<dbReference type="PANTHER" id="PTHR48078:SF2">
    <property type="entry name" value="CATABOLIC L-SERINE_THREONINE DEHYDRATASE"/>
    <property type="match status" value="1"/>
</dbReference>
<keyword evidence="5" id="KW-0456">Lyase</keyword>